<proteinExistence type="predicted"/>
<dbReference type="AlphaFoldDB" id="A0A4Q9KKF8"/>
<dbReference type="OrthoDB" id="8779161at2"/>
<comment type="caution">
    <text evidence="1">The sequence shown here is derived from an EMBL/GenBank/DDBJ whole genome shotgun (WGS) entry which is preliminary data.</text>
</comment>
<sequence>MNFSPQTAPVVTSDLAAPEVTVVVTTACHLCEDAVTELIRRSTLGQVDVEVVQAESERGRTLLSAHRPTMFPLVLVDGRYFSVGRLSRRKLDKALSVERVG</sequence>
<dbReference type="SUPFAM" id="SSF52833">
    <property type="entry name" value="Thioredoxin-like"/>
    <property type="match status" value="1"/>
</dbReference>
<organism evidence="1 2">
    <name type="scientific">Propioniciclava tarda</name>
    <dbReference type="NCBI Taxonomy" id="433330"/>
    <lineage>
        <taxon>Bacteria</taxon>
        <taxon>Bacillati</taxon>
        <taxon>Actinomycetota</taxon>
        <taxon>Actinomycetes</taxon>
        <taxon>Propionibacteriales</taxon>
        <taxon>Propionibacteriaceae</taxon>
        <taxon>Propioniciclava</taxon>
    </lineage>
</organism>
<name>A0A4Q9KKF8_PROTD</name>
<gene>
    <name evidence="1" type="ORF">ET996_12370</name>
</gene>
<dbReference type="InterPro" id="IPR036249">
    <property type="entry name" value="Thioredoxin-like_sf"/>
</dbReference>
<evidence type="ECO:0000313" key="1">
    <source>
        <dbReference type="EMBL" id="TBT93126.1"/>
    </source>
</evidence>
<dbReference type="Proteomes" id="UP000291933">
    <property type="component" value="Unassembled WGS sequence"/>
</dbReference>
<evidence type="ECO:0000313" key="2">
    <source>
        <dbReference type="Proteomes" id="UP000291933"/>
    </source>
</evidence>
<protein>
    <submittedName>
        <fullName evidence="1">Glutaredoxin</fullName>
    </submittedName>
</protein>
<accession>A0A4Q9KKF8</accession>
<reference evidence="1 2" key="1">
    <citation type="submission" date="2019-01" db="EMBL/GenBank/DDBJ databases">
        <title>Lactibacter flavus gen. nov., sp. nov., a novel bacterium of the family Propionibacteriaceae isolated from raw milk and dairy products.</title>
        <authorList>
            <person name="Huptas C."/>
            <person name="Wenning M."/>
            <person name="Breitenwieser F."/>
            <person name="Doll E."/>
            <person name="Von Neubeck M."/>
            <person name="Busse H.-J."/>
            <person name="Scherer S."/>
        </authorList>
    </citation>
    <scope>NUCLEOTIDE SEQUENCE [LARGE SCALE GENOMIC DNA]</scope>
    <source>
        <strain evidence="2">DSM 22130 / JCM 15804 / WR061</strain>
    </source>
</reference>
<keyword evidence="2" id="KW-1185">Reference proteome</keyword>
<dbReference type="EMBL" id="SDMR01000018">
    <property type="protein sequence ID" value="TBT93126.1"/>
    <property type="molecule type" value="Genomic_DNA"/>
</dbReference>
<dbReference type="RefSeq" id="WP_131172869.1">
    <property type="nucleotide sequence ID" value="NZ_FXTL01000018.1"/>
</dbReference>